<reference evidence="2" key="1">
    <citation type="submission" date="2022-09" db="EMBL/GenBank/DDBJ databases">
        <title>genome sequence of Deinococcus rubellus.</title>
        <authorList>
            <person name="Srinivasan S."/>
        </authorList>
    </citation>
    <scope>NUCLEOTIDE SEQUENCE</scope>
    <source>
        <strain evidence="2">Ant6</strain>
    </source>
</reference>
<name>A0ABY5YGT9_9DEIO</name>
<keyword evidence="3" id="KW-1185">Reference proteome</keyword>
<dbReference type="Pfam" id="PF05229">
    <property type="entry name" value="SCPU"/>
    <property type="match status" value="1"/>
</dbReference>
<keyword evidence="2" id="KW-0167">Capsid protein</keyword>
<protein>
    <submittedName>
        <fullName evidence="2">Spore coat protein U domain-containing protein</fullName>
    </submittedName>
</protein>
<keyword evidence="2" id="KW-0946">Virion</keyword>
<evidence type="ECO:0000313" key="3">
    <source>
        <dbReference type="Proteomes" id="UP001060261"/>
    </source>
</evidence>
<feature type="domain" description="Spore coat protein U/FanG" evidence="1">
    <location>
        <begin position="33"/>
        <end position="166"/>
    </location>
</feature>
<dbReference type="RefSeq" id="WP_260560608.1">
    <property type="nucleotide sequence ID" value="NZ_BAABEC010000077.1"/>
</dbReference>
<gene>
    <name evidence="2" type="ORF">N0D28_01265</name>
</gene>
<dbReference type="InterPro" id="IPR007893">
    <property type="entry name" value="Spore_coat_U/FanG"/>
</dbReference>
<evidence type="ECO:0000313" key="2">
    <source>
        <dbReference type="EMBL" id="UWX64334.1"/>
    </source>
</evidence>
<dbReference type="EMBL" id="CP104213">
    <property type="protein sequence ID" value="UWX64334.1"/>
    <property type="molecule type" value="Genomic_DNA"/>
</dbReference>
<proteinExistence type="predicted"/>
<accession>A0ABY5YGT9</accession>
<evidence type="ECO:0000259" key="1">
    <source>
        <dbReference type="Pfam" id="PF05229"/>
    </source>
</evidence>
<sequence>MYTLNSLTRFAVALKHTLNKSMVAAALLGSLGAAGATSCILSANDVALPTYYWTTPTALIYAPTVATLACTAETPSDVNVSVSLDTPSESGGMHSLTSGLEHLLYRISLPGMQGLQPWGNGQAGSVVFERSLSNMTSTSLNITPTLEVPPGQRVRGGNYGATLNLTMNMLAP</sequence>
<dbReference type="Proteomes" id="UP001060261">
    <property type="component" value="Chromosome"/>
</dbReference>
<organism evidence="2 3">
    <name type="scientific">Deinococcus rubellus</name>
    <dbReference type="NCBI Taxonomy" id="1889240"/>
    <lineage>
        <taxon>Bacteria</taxon>
        <taxon>Thermotogati</taxon>
        <taxon>Deinococcota</taxon>
        <taxon>Deinococci</taxon>
        <taxon>Deinococcales</taxon>
        <taxon>Deinococcaceae</taxon>
        <taxon>Deinococcus</taxon>
    </lineage>
</organism>